<evidence type="ECO:0000259" key="1">
    <source>
        <dbReference type="Pfam" id="PF01168"/>
    </source>
</evidence>
<dbReference type="RefSeq" id="WP_009576714.1">
    <property type="nucleotide sequence ID" value="NZ_AEIG01000082.1"/>
</dbReference>
<dbReference type="InterPro" id="IPR051466">
    <property type="entry name" value="D-amino_acid_metab_enzyme"/>
</dbReference>
<sequence length="363" mass="40020">MPSRRNVILGALGAAGLAAWLKPKDKGGVYTPYFTELNQTLKAAGIGTPSLIIDLDRLDRNIDRITQTLGTAPWLSYRVVTKSVPSPELVRYISERASTQAQMIFHLPFLLATTQVTPDADILIGKPFPIAAVDEFYRKHTGAFDPAKQLQWLVDTTARLQQYLDFAQENQLTLRVNLELDVGLHRGGFVADEALSDALGIIRANPQHLTFSGFMGYDAHLMGIPSALAKRELPKVKARYQAALDLLDSQFQDLVTQDLCFNGAGSPTFRNYQDKPLLTEVSAGTCLMKPTHYDIASLEDFEPAAYIASPVLKRGQGGRLPALEWTAPLIRAWDPNQAQMYFGYSGNWMADIEAPPGLASHFA</sequence>
<dbReference type="eggNOG" id="COG3616">
    <property type="taxonomic scope" value="Bacteria"/>
</dbReference>
<protein>
    <recommendedName>
        <fullName evidence="1">Alanine racemase N-terminal domain-containing protein</fullName>
    </recommendedName>
</protein>
<organism evidence="2 3">
    <name type="scientific">Aequoribacter fuscus</name>
    <dbReference type="NCBI Taxonomy" id="2518989"/>
    <lineage>
        <taxon>Bacteria</taxon>
        <taxon>Pseudomonadati</taxon>
        <taxon>Pseudomonadota</taxon>
        <taxon>Gammaproteobacteria</taxon>
        <taxon>Cellvibrionales</taxon>
        <taxon>Halieaceae</taxon>
        <taxon>Aequoribacter</taxon>
    </lineage>
</organism>
<dbReference type="GO" id="GO:0036088">
    <property type="term" value="P:D-serine catabolic process"/>
    <property type="evidence" value="ECO:0007669"/>
    <property type="project" value="TreeGrafter"/>
</dbReference>
<dbReference type="Gene3D" id="3.20.20.10">
    <property type="entry name" value="Alanine racemase"/>
    <property type="match status" value="1"/>
</dbReference>
<dbReference type="InterPro" id="IPR029066">
    <property type="entry name" value="PLP-binding_barrel"/>
</dbReference>
<dbReference type="EMBL" id="AEIG01000082">
    <property type="protein sequence ID" value="EGG28794.1"/>
    <property type="molecule type" value="Genomic_DNA"/>
</dbReference>
<dbReference type="InterPro" id="IPR001608">
    <property type="entry name" value="Ala_racemase_N"/>
</dbReference>
<dbReference type="GO" id="GO:0008721">
    <property type="term" value="F:D-serine ammonia-lyase activity"/>
    <property type="evidence" value="ECO:0007669"/>
    <property type="project" value="TreeGrafter"/>
</dbReference>
<evidence type="ECO:0000313" key="2">
    <source>
        <dbReference type="EMBL" id="EGG28794.1"/>
    </source>
</evidence>
<dbReference type="SUPFAM" id="SSF51419">
    <property type="entry name" value="PLP-binding barrel"/>
    <property type="match status" value="1"/>
</dbReference>
<dbReference type="AlphaFoldDB" id="F3L4F8"/>
<dbReference type="PANTHER" id="PTHR28004">
    <property type="entry name" value="ZGC:162816-RELATED"/>
    <property type="match status" value="1"/>
</dbReference>
<dbReference type="Proteomes" id="UP000005615">
    <property type="component" value="Unassembled WGS sequence"/>
</dbReference>
<dbReference type="Pfam" id="PF01168">
    <property type="entry name" value="Ala_racemase_N"/>
    <property type="match status" value="1"/>
</dbReference>
<accession>F3L4F8</accession>
<dbReference type="STRING" id="2518989.IMCC3088_2559"/>
<dbReference type="PANTHER" id="PTHR28004:SF2">
    <property type="entry name" value="D-SERINE DEHYDRATASE"/>
    <property type="match status" value="1"/>
</dbReference>
<comment type="caution">
    <text evidence="2">The sequence shown here is derived from an EMBL/GenBank/DDBJ whole genome shotgun (WGS) entry which is preliminary data.</text>
</comment>
<feature type="domain" description="Alanine racemase N-terminal" evidence="1">
    <location>
        <begin position="53"/>
        <end position="288"/>
    </location>
</feature>
<name>F3L4F8_9GAMM</name>
<keyword evidence="3" id="KW-1185">Reference proteome</keyword>
<proteinExistence type="predicted"/>
<reference evidence="2 3" key="1">
    <citation type="journal article" date="2011" name="J. Bacteriol.">
        <title>Genome sequence of strain IMCC3088, a proteorhodopsin-containing marine bacterium belonging to the OM60/NOR5 clade.</title>
        <authorList>
            <person name="Jang Y."/>
            <person name="Oh H.M."/>
            <person name="Kang I."/>
            <person name="Lee K."/>
            <person name="Yang S.J."/>
            <person name="Cho J.C."/>
        </authorList>
    </citation>
    <scope>NUCLEOTIDE SEQUENCE [LARGE SCALE GENOMIC DNA]</scope>
    <source>
        <strain evidence="2 3">IMCC3088</strain>
    </source>
</reference>
<gene>
    <name evidence="2" type="ORF">IMCC3088_2559</name>
</gene>
<evidence type="ECO:0000313" key="3">
    <source>
        <dbReference type="Proteomes" id="UP000005615"/>
    </source>
</evidence>